<feature type="region of interest" description="Disordered" evidence="2">
    <location>
        <begin position="143"/>
        <end position="226"/>
    </location>
</feature>
<gene>
    <name evidence="3" type="ORF">SYNPS1DRAFT_28691</name>
</gene>
<evidence type="ECO:0000256" key="2">
    <source>
        <dbReference type="SAM" id="MobiDB-lite"/>
    </source>
</evidence>
<sequence length="399" mass="43648">MAGTAAPSLFAATGPVPTWSLGEGVRQMDLEFASLTATQQARPSSSGPSTMAEQPHIGQTALMEMDREFALLHGSGPGALDRAADDAVASSGQHRPEQPPSRHGRDDRWLQDAEAQAVDRQLREILGSDSAIADFYADEQQLSRPHIDRSSAAQQDAQDGRQPRQASANSHKQQRSNQPPAQDRPRSPSNGLPARLPTIEESVSAMDREGTTRDSARPAAAPPLQLGLPDVYSVTSAPASFPVDDAMSSTIDELALPDYPHIAQLPQQSTAQQCAVHLRDELLQVRRKAVDVEQRAVAQRREMDRVTGQLEQSTAQLGRYRVQLRRLEQALAEQKHAHADAAMPTSTSTKDGAHDAALTEAREECRRLQRQLEYAGYRIREVEEERDAAMQLAKTTDVQ</sequence>
<feature type="region of interest" description="Disordered" evidence="2">
    <location>
        <begin position="337"/>
        <end position="357"/>
    </location>
</feature>
<feature type="compositionally biased region" description="Polar residues" evidence="2">
    <location>
        <begin position="35"/>
        <end position="52"/>
    </location>
</feature>
<feature type="compositionally biased region" description="Basic and acidic residues" evidence="2">
    <location>
        <begin position="206"/>
        <end position="216"/>
    </location>
</feature>
<feature type="compositionally biased region" description="Low complexity" evidence="2">
    <location>
        <begin position="217"/>
        <end position="226"/>
    </location>
</feature>
<organism evidence="3 4">
    <name type="scientific">Syncephalis pseudoplumigaleata</name>
    <dbReference type="NCBI Taxonomy" id="1712513"/>
    <lineage>
        <taxon>Eukaryota</taxon>
        <taxon>Fungi</taxon>
        <taxon>Fungi incertae sedis</taxon>
        <taxon>Zoopagomycota</taxon>
        <taxon>Zoopagomycotina</taxon>
        <taxon>Zoopagomycetes</taxon>
        <taxon>Zoopagales</taxon>
        <taxon>Piptocephalidaceae</taxon>
        <taxon>Syncephalis</taxon>
    </lineage>
</organism>
<feature type="compositionally biased region" description="Polar residues" evidence="2">
    <location>
        <begin position="164"/>
        <end position="180"/>
    </location>
</feature>
<dbReference type="EMBL" id="KZ989695">
    <property type="protein sequence ID" value="RKP25574.1"/>
    <property type="molecule type" value="Genomic_DNA"/>
</dbReference>
<keyword evidence="1" id="KW-0175">Coiled coil</keyword>
<keyword evidence="4" id="KW-1185">Reference proteome</keyword>
<evidence type="ECO:0000313" key="3">
    <source>
        <dbReference type="EMBL" id="RKP25574.1"/>
    </source>
</evidence>
<protein>
    <submittedName>
        <fullName evidence="3">Uncharacterized protein</fullName>
    </submittedName>
</protein>
<feature type="coiled-coil region" evidence="1">
    <location>
        <begin position="310"/>
        <end position="337"/>
    </location>
</feature>
<accession>A0A4P9YZP3</accession>
<proteinExistence type="predicted"/>
<evidence type="ECO:0000313" key="4">
    <source>
        <dbReference type="Proteomes" id="UP000278143"/>
    </source>
</evidence>
<feature type="region of interest" description="Disordered" evidence="2">
    <location>
        <begin position="34"/>
        <end position="108"/>
    </location>
</feature>
<dbReference type="AlphaFoldDB" id="A0A4P9YZP3"/>
<dbReference type="Proteomes" id="UP000278143">
    <property type="component" value="Unassembled WGS sequence"/>
</dbReference>
<name>A0A4P9YZP3_9FUNG</name>
<evidence type="ECO:0000256" key="1">
    <source>
        <dbReference type="SAM" id="Coils"/>
    </source>
</evidence>
<dbReference type="OrthoDB" id="5599080at2759"/>
<reference evidence="4" key="1">
    <citation type="journal article" date="2018" name="Nat. Microbiol.">
        <title>Leveraging single-cell genomics to expand the fungal tree of life.</title>
        <authorList>
            <person name="Ahrendt S.R."/>
            <person name="Quandt C.A."/>
            <person name="Ciobanu D."/>
            <person name="Clum A."/>
            <person name="Salamov A."/>
            <person name="Andreopoulos B."/>
            <person name="Cheng J.F."/>
            <person name="Woyke T."/>
            <person name="Pelin A."/>
            <person name="Henrissat B."/>
            <person name="Reynolds N.K."/>
            <person name="Benny G.L."/>
            <person name="Smith M.E."/>
            <person name="James T.Y."/>
            <person name="Grigoriev I.V."/>
        </authorList>
    </citation>
    <scope>NUCLEOTIDE SEQUENCE [LARGE SCALE GENOMIC DNA]</scope>
    <source>
        <strain evidence="4">Benny S71-1</strain>
    </source>
</reference>
<feature type="region of interest" description="Disordered" evidence="2">
    <location>
        <begin position="1"/>
        <end position="21"/>
    </location>
</feature>